<dbReference type="EMBL" id="MCGO01000009">
    <property type="protein sequence ID" value="ORY49423.1"/>
    <property type="molecule type" value="Genomic_DNA"/>
</dbReference>
<name>A0A1Y2CR31_9FUNG</name>
<evidence type="ECO:0000256" key="1">
    <source>
        <dbReference type="SAM" id="MobiDB-lite"/>
    </source>
</evidence>
<evidence type="ECO:0008006" key="5">
    <source>
        <dbReference type="Google" id="ProtNLM"/>
    </source>
</evidence>
<proteinExistence type="predicted"/>
<dbReference type="AlphaFoldDB" id="A0A1Y2CR31"/>
<evidence type="ECO:0000313" key="3">
    <source>
        <dbReference type="EMBL" id="ORY49423.1"/>
    </source>
</evidence>
<feature type="transmembrane region" description="Helical" evidence="2">
    <location>
        <begin position="227"/>
        <end position="251"/>
    </location>
</feature>
<evidence type="ECO:0000256" key="2">
    <source>
        <dbReference type="SAM" id="Phobius"/>
    </source>
</evidence>
<evidence type="ECO:0000313" key="4">
    <source>
        <dbReference type="Proteomes" id="UP000193642"/>
    </source>
</evidence>
<accession>A0A1Y2CR31</accession>
<organism evidence="3 4">
    <name type="scientific">Rhizoclosmatium globosum</name>
    <dbReference type="NCBI Taxonomy" id="329046"/>
    <lineage>
        <taxon>Eukaryota</taxon>
        <taxon>Fungi</taxon>
        <taxon>Fungi incertae sedis</taxon>
        <taxon>Chytridiomycota</taxon>
        <taxon>Chytridiomycota incertae sedis</taxon>
        <taxon>Chytridiomycetes</taxon>
        <taxon>Chytridiales</taxon>
        <taxon>Chytriomycetaceae</taxon>
        <taxon>Rhizoclosmatium</taxon>
    </lineage>
</organism>
<keyword evidence="2" id="KW-1133">Transmembrane helix</keyword>
<comment type="caution">
    <text evidence="3">The sequence shown here is derived from an EMBL/GenBank/DDBJ whole genome shotgun (WGS) entry which is preliminary data.</text>
</comment>
<keyword evidence="2" id="KW-0472">Membrane</keyword>
<sequence>MAAIHSPPPSPSQLQRRLSSRIKFGLLKRDSGGSVDSSGDDVRVLRTQSFSCALRTGFWLDQGVLKLCEKSGLSSLKPQIVSVERAKYLYVNTSLIILTKKREYFFASFLSRDGCLAMLKGMLEMRGIEVKDRAIQVKPSILPDTSAICESPLEVDSAATIPRLQPKTEPIPRKAQTLPRPQPSQKQSVASDLTSSSQSNISVQKSASVQSTVMDRVGKLGKMEYRLLLAVVVMFVAVNVMMVGMAVYTMLKLSKLVGELSIDIPAT</sequence>
<feature type="compositionally biased region" description="Polar residues" evidence="1">
    <location>
        <begin position="183"/>
        <end position="194"/>
    </location>
</feature>
<gene>
    <name evidence="3" type="ORF">BCR33DRAFT_713753</name>
</gene>
<keyword evidence="4" id="KW-1185">Reference proteome</keyword>
<dbReference type="Proteomes" id="UP000193642">
    <property type="component" value="Unassembled WGS sequence"/>
</dbReference>
<protein>
    <recommendedName>
        <fullName evidence="5">GRAM domain-containing protein</fullName>
    </recommendedName>
</protein>
<keyword evidence="2" id="KW-0812">Transmembrane</keyword>
<feature type="region of interest" description="Disordered" evidence="1">
    <location>
        <begin position="164"/>
        <end position="202"/>
    </location>
</feature>
<reference evidence="3 4" key="1">
    <citation type="submission" date="2016-07" db="EMBL/GenBank/DDBJ databases">
        <title>Pervasive Adenine N6-methylation of Active Genes in Fungi.</title>
        <authorList>
            <consortium name="DOE Joint Genome Institute"/>
            <person name="Mondo S.J."/>
            <person name="Dannebaum R.O."/>
            <person name="Kuo R.C."/>
            <person name="Labutti K."/>
            <person name="Haridas S."/>
            <person name="Kuo A."/>
            <person name="Salamov A."/>
            <person name="Ahrendt S.R."/>
            <person name="Lipzen A."/>
            <person name="Sullivan W."/>
            <person name="Andreopoulos W.B."/>
            <person name="Clum A."/>
            <person name="Lindquist E."/>
            <person name="Daum C."/>
            <person name="Ramamoorthy G.K."/>
            <person name="Gryganskyi A."/>
            <person name="Culley D."/>
            <person name="Magnuson J.K."/>
            <person name="James T.Y."/>
            <person name="O'Malley M.A."/>
            <person name="Stajich J.E."/>
            <person name="Spatafora J.W."/>
            <person name="Visel A."/>
            <person name="Grigoriev I.V."/>
        </authorList>
    </citation>
    <scope>NUCLEOTIDE SEQUENCE [LARGE SCALE GENOMIC DNA]</scope>
    <source>
        <strain evidence="3 4">JEL800</strain>
    </source>
</reference>